<dbReference type="Proteomes" id="UP001277761">
    <property type="component" value="Unassembled WGS sequence"/>
</dbReference>
<dbReference type="PROSITE" id="PS51770">
    <property type="entry name" value="HOTDOG_ACOT"/>
    <property type="match status" value="1"/>
</dbReference>
<dbReference type="InterPro" id="IPR006683">
    <property type="entry name" value="Thioestr_dom"/>
</dbReference>
<reference evidence="6 7" key="1">
    <citation type="submission" date="2023-11" db="EMBL/GenBank/DDBJ databases">
        <authorList>
            <person name="Xu M."/>
            <person name="Jiang T."/>
        </authorList>
    </citation>
    <scope>NUCLEOTIDE SEQUENCE [LARGE SCALE GENOMIC DNA]</scope>
    <source>
        <strain evidence="6 7">SD</strain>
    </source>
</reference>
<sequence length="156" mass="17033">MDATLMKWMSPEDANNGGFVHGGVVMRLADEAAGLAAMRHARVRCVTAGIDRMTFDSRVDVGELLTLDARVNAVWSSSMEVGVRVSAENVYTGEVRHTSSAYLTMVAIDVGTGRPVAVPPLPEATDPDAVRRQAEAQLRRANRLAEREQIERDRRG</sequence>
<dbReference type="EMBL" id="JAXAVX010000001">
    <property type="protein sequence ID" value="MDX8150762.1"/>
    <property type="molecule type" value="Genomic_DNA"/>
</dbReference>
<evidence type="ECO:0000256" key="2">
    <source>
        <dbReference type="ARBA" id="ARBA00022801"/>
    </source>
</evidence>
<organism evidence="6 7">
    <name type="scientific">Patulibacter brassicae</name>
    <dbReference type="NCBI Taxonomy" id="1705717"/>
    <lineage>
        <taxon>Bacteria</taxon>
        <taxon>Bacillati</taxon>
        <taxon>Actinomycetota</taxon>
        <taxon>Thermoleophilia</taxon>
        <taxon>Solirubrobacterales</taxon>
        <taxon>Patulibacteraceae</taxon>
        <taxon>Patulibacter</taxon>
    </lineage>
</organism>
<feature type="domain" description="HotDog ACOT-type" evidence="5">
    <location>
        <begin position="1"/>
        <end position="111"/>
    </location>
</feature>
<evidence type="ECO:0000256" key="3">
    <source>
        <dbReference type="PROSITE-ProRule" id="PRU01106"/>
    </source>
</evidence>
<evidence type="ECO:0000256" key="4">
    <source>
        <dbReference type="SAM" id="MobiDB-lite"/>
    </source>
</evidence>
<dbReference type="PANTHER" id="PTHR11049">
    <property type="entry name" value="ACYL COENZYME A THIOESTER HYDROLASE"/>
    <property type="match status" value="1"/>
</dbReference>
<evidence type="ECO:0000256" key="1">
    <source>
        <dbReference type="ARBA" id="ARBA00010458"/>
    </source>
</evidence>
<dbReference type="InterPro" id="IPR033120">
    <property type="entry name" value="HOTDOG_ACOT"/>
</dbReference>
<dbReference type="SUPFAM" id="SSF54637">
    <property type="entry name" value="Thioesterase/thiol ester dehydrase-isomerase"/>
    <property type="match status" value="1"/>
</dbReference>
<dbReference type="InterPro" id="IPR040170">
    <property type="entry name" value="Cytosol_ACT"/>
</dbReference>
<keyword evidence="2 3" id="KW-0378">Hydrolase</keyword>
<keyword evidence="7" id="KW-1185">Reference proteome</keyword>
<gene>
    <name evidence="6" type="ORF">SK069_04075</name>
</gene>
<name>A0ABU4VG08_9ACTN</name>
<dbReference type="InterPro" id="IPR029069">
    <property type="entry name" value="HotDog_dom_sf"/>
</dbReference>
<feature type="compositionally biased region" description="Basic and acidic residues" evidence="4">
    <location>
        <begin position="128"/>
        <end position="156"/>
    </location>
</feature>
<dbReference type="RefSeq" id="WP_319952905.1">
    <property type="nucleotide sequence ID" value="NZ_JAXAVX010000001.1"/>
</dbReference>
<comment type="caution">
    <text evidence="6">The sequence shown here is derived from an EMBL/GenBank/DDBJ whole genome shotgun (WGS) entry which is preliminary data.</text>
</comment>
<dbReference type="Pfam" id="PF03061">
    <property type="entry name" value="4HBT"/>
    <property type="match status" value="1"/>
</dbReference>
<dbReference type="PANTHER" id="PTHR11049:SF16">
    <property type="entry name" value="PROTEIN VDLD"/>
    <property type="match status" value="1"/>
</dbReference>
<evidence type="ECO:0000259" key="5">
    <source>
        <dbReference type="PROSITE" id="PS51770"/>
    </source>
</evidence>
<protein>
    <submittedName>
        <fullName evidence="6">Acyl-CoA thioesterase</fullName>
    </submittedName>
</protein>
<comment type="similarity">
    <text evidence="1">Belongs to the acyl coenzyme A hydrolase family.</text>
</comment>
<feature type="region of interest" description="Disordered" evidence="4">
    <location>
        <begin position="119"/>
        <end position="156"/>
    </location>
</feature>
<accession>A0ABU4VG08</accession>
<proteinExistence type="inferred from homology"/>
<evidence type="ECO:0000313" key="7">
    <source>
        <dbReference type="Proteomes" id="UP001277761"/>
    </source>
</evidence>
<evidence type="ECO:0000313" key="6">
    <source>
        <dbReference type="EMBL" id="MDX8150762.1"/>
    </source>
</evidence>
<dbReference type="Gene3D" id="3.10.129.10">
    <property type="entry name" value="Hotdog Thioesterase"/>
    <property type="match status" value="1"/>
</dbReference>
<dbReference type="CDD" id="cd03442">
    <property type="entry name" value="BFIT_BACH"/>
    <property type="match status" value="1"/>
</dbReference>